<dbReference type="Proteomes" id="UP000885826">
    <property type="component" value="Unassembled WGS sequence"/>
</dbReference>
<dbReference type="AlphaFoldDB" id="A0A9C9EMZ9"/>
<evidence type="ECO:0000313" key="1">
    <source>
        <dbReference type="EMBL" id="HEC78944.1"/>
    </source>
</evidence>
<protein>
    <recommendedName>
        <fullName evidence="3">Tetratricopeptide repeat protein</fullName>
    </recommendedName>
</protein>
<reference evidence="1" key="1">
    <citation type="journal article" date="2020" name="mSystems">
        <title>Genome- and Community-Level Interaction Insights into Carbon Utilization and Element Cycling Functions of Hydrothermarchaeota in Hydrothermal Sediment.</title>
        <authorList>
            <person name="Zhou Z."/>
            <person name="Liu Y."/>
            <person name="Xu W."/>
            <person name="Pan J."/>
            <person name="Luo Z.H."/>
            <person name="Li M."/>
        </authorList>
    </citation>
    <scope>NUCLEOTIDE SEQUENCE</scope>
    <source>
        <strain evidence="1">HyVt-388</strain>
    </source>
</reference>
<comment type="caution">
    <text evidence="1">The sequence shown here is derived from an EMBL/GenBank/DDBJ whole genome shotgun (WGS) entry which is preliminary data.</text>
</comment>
<gene>
    <name evidence="1" type="ORF">ENI34_07365</name>
</gene>
<organism evidence="1 2">
    <name type="scientific">candidate division WOR-3 bacterium</name>
    <dbReference type="NCBI Taxonomy" id="2052148"/>
    <lineage>
        <taxon>Bacteria</taxon>
        <taxon>Bacteria division WOR-3</taxon>
    </lineage>
</organism>
<evidence type="ECO:0008006" key="3">
    <source>
        <dbReference type="Google" id="ProtNLM"/>
    </source>
</evidence>
<evidence type="ECO:0000313" key="2">
    <source>
        <dbReference type="Proteomes" id="UP000885826"/>
    </source>
</evidence>
<dbReference type="EMBL" id="DRIG01000079">
    <property type="protein sequence ID" value="HEC78944.1"/>
    <property type="molecule type" value="Genomic_DNA"/>
</dbReference>
<accession>A0A9C9EMZ9</accession>
<proteinExistence type="predicted"/>
<name>A0A9C9EMZ9_UNCW3</name>
<sequence>MKRIVDEFPEMEPEALVKIAKCYLNAGNFYEASKLLLKTDEERLLGLSYLLDGRLVSARNSFTAGGDYKIAEEIDEFIRKPKTSQRTAALLSFFCPGAGEVYAGDVKLGIKDFLLTGGSVYLIYNAVKKKKYIDAILIFNLLFNRFYFGSIYNARKTAIEKNEKERLQLVTRLKNTYFKRLLTNSLE</sequence>